<feature type="transmembrane region" description="Helical" evidence="6">
    <location>
        <begin position="306"/>
        <end position="326"/>
    </location>
</feature>
<feature type="transmembrane region" description="Helical" evidence="6">
    <location>
        <begin position="238"/>
        <end position="257"/>
    </location>
</feature>
<evidence type="ECO:0000256" key="6">
    <source>
        <dbReference type="SAM" id="Phobius"/>
    </source>
</evidence>
<accession>A0A6A6DPH4</accession>
<organism evidence="7 8">
    <name type="scientific">Zopfia rhizophila CBS 207.26</name>
    <dbReference type="NCBI Taxonomy" id="1314779"/>
    <lineage>
        <taxon>Eukaryota</taxon>
        <taxon>Fungi</taxon>
        <taxon>Dikarya</taxon>
        <taxon>Ascomycota</taxon>
        <taxon>Pezizomycotina</taxon>
        <taxon>Dothideomycetes</taxon>
        <taxon>Dothideomycetes incertae sedis</taxon>
        <taxon>Zopfiaceae</taxon>
        <taxon>Zopfia</taxon>
    </lineage>
</organism>
<keyword evidence="8" id="KW-1185">Reference proteome</keyword>
<name>A0A6A6DPH4_9PEZI</name>
<feature type="transmembrane region" description="Helical" evidence="6">
    <location>
        <begin position="106"/>
        <end position="124"/>
    </location>
</feature>
<sequence length="539" mass="57252">MEKTPSSTDGVISKSAETVEHVPHLSGEVPVVRIHAQTIIALVAVCFMQFALISATIASAALAQASTGLFGDSGKAAWLNTVILLFSVAGNPLLGQAVDLWGGKWIIVATSFAGIVGSIITSRAQNITSLIAGFCVLSMAFCCQFTLLAIVSEILPRRHRAIGQVLINVGIGLAIVSGALACGALIRDGDAERYRIFFYYLTALFTGTTFGIAFGYNPPERELQRTLTFHQKLQRLDWVGMVLISSGLTLFCVGLQYSGNSVSWGNAKILAPFIAGVSLIVGFAMYEWKLRPDGILHHDLFRHKNFALCVVIVALEGLSFFTTNQFLTLESVVIEGADAWEASLRFAVACSAGIVLLIIIGLFMTRYRMIREPVAFGFYYNSELGGSGVFRFATPPEMIAVTSAIFTAGRSVGGAIGIAVNNALFENTLSSQLPKKVAAAVVPLGFAPSSLPALITALLSRSQQAVLAMPNVTPTIIAAASNAVDSAYAASFRNTWYGAAAFAALGGVVSLFLANPSDEFTVNGYTLAKTPGSQYHVGY</sequence>
<evidence type="ECO:0000256" key="4">
    <source>
        <dbReference type="ARBA" id="ARBA00022989"/>
    </source>
</evidence>
<evidence type="ECO:0000256" key="2">
    <source>
        <dbReference type="ARBA" id="ARBA00022448"/>
    </source>
</evidence>
<evidence type="ECO:0000256" key="1">
    <source>
        <dbReference type="ARBA" id="ARBA00004141"/>
    </source>
</evidence>
<dbReference type="InterPro" id="IPR036259">
    <property type="entry name" value="MFS_trans_sf"/>
</dbReference>
<feature type="transmembrane region" description="Helical" evidence="6">
    <location>
        <begin position="437"/>
        <end position="459"/>
    </location>
</feature>
<dbReference type="InterPro" id="IPR010573">
    <property type="entry name" value="MFS_Str1/Tri12-like"/>
</dbReference>
<dbReference type="AlphaFoldDB" id="A0A6A6DPH4"/>
<reference evidence="7" key="1">
    <citation type="journal article" date="2020" name="Stud. Mycol.">
        <title>101 Dothideomycetes genomes: a test case for predicting lifestyles and emergence of pathogens.</title>
        <authorList>
            <person name="Haridas S."/>
            <person name="Albert R."/>
            <person name="Binder M."/>
            <person name="Bloem J."/>
            <person name="Labutti K."/>
            <person name="Salamov A."/>
            <person name="Andreopoulos B."/>
            <person name="Baker S."/>
            <person name="Barry K."/>
            <person name="Bills G."/>
            <person name="Bluhm B."/>
            <person name="Cannon C."/>
            <person name="Castanera R."/>
            <person name="Culley D."/>
            <person name="Daum C."/>
            <person name="Ezra D."/>
            <person name="Gonzalez J."/>
            <person name="Henrissat B."/>
            <person name="Kuo A."/>
            <person name="Liang C."/>
            <person name="Lipzen A."/>
            <person name="Lutzoni F."/>
            <person name="Magnuson J."/>
            <person name="Mondo S."/>
            <person name="Nolan M."/>
            <person name="Ohm R."/>
            <person name="Pangilinan J."/>
            <person name="Park H.-J."/>
            <person name="Ramirez L."/>
            <person name="Alfaro M."/>
            <person name="Sun H."/>
            <person name="Tritt A."/>
            <person name="Yoshinaga Y."/>
            <person name="Zwiers L.-H."/>
            <person name="Turgeon B."/>
            <person name="Goodwin S."/>
            <person name="Spatafora J."/>
            <person name="Crous P."/>
            <person name="Grigoriev I."/>
        </authorList>
    </citation>
    <scope>NUCLEOTIDE SEQUENCE</scope>
    <source>
        <strain evidence="7">CBS 207.26</strain>
    </source>
</reference>
<dbReference type="GO" id="GO:0022857">
    <property type="term" value="F:transmembrane transporter activity"/>
    <property type="evidence" value="ECO:0007669"/>
    <property type="project" value="InterPro"/>
</dbReference>
<keyword evidence="2" id="KW-0813">Transport</keyword>
<protein>
    <submittedName>
        <fullName evidence="7">MFS general substrate transporter</fullName>
    </submittedName>
</protein>
<feature type="transmembrane region" description="Helical" evidence="6">
    <location>
        <begin position="346"/>
        <end position="364"/>
    </location>
</feature>
<keyword evidence="4 6" id="KW-1133">Transmembrane helix</keyword>
<proteinExistence type="predicted"/>
<dbReference type="Proteomes" id="UP000800200">
    <property type="component" value="Unassembled WGS sequence"/>
</dbReference>
<feature type="transmembrane region" description="Helical" evidence="6">
    <location>
        <begin position="130"/>
        <end position="151"/>
    </location>
</feature>
<evidence type="ECO:0000256" key="3">
    <source>
        <dbReference type="ARBA" id="ARBA00022692"/>
    </source>
</evidence>
<evidence type="ECO:0000256" key="5">
    <source>
        <dbReference type="ARBA" id="ARBA00023136"/>
    </source>
</evidence>
<gene>
    <name evidence="7" type="ORF">K469DRAFT_693438</name>
</gene>
<dbReference type="PANTHER" id="PTHR23501:SF195">
    <property type="entry name" value="PEP5"/>
    <property type="match status" value="1"/>
</dbReference>
<dbReference type="Gene3D" id="1.20.1250.20">
    <property type="entry name" value="MFS general substrate transporter like domains"/>
    <property type="match status" value="1"/>
</dbReference>
<keyword evidence="5 6" id="KW-0472">Membrane</keyword>
<evidence type="ECO:0000313" key="7">
    <source>
        <dbReference type="EMBL" id="KAF2180288.1"/>
    </source>
</evidence>
<comment type="subcellular location">
    <subcellularLocation>
        <location evidence="1">Membrane</location>
        <topology evidence="1">Multi-pass membrane protein</topology>
    </subcellularLocation>
</comment>
<feature type="transmembrane region" description="Helical" evidence="6">
    <location>
        <begin position="39"/>
        <end position="64"/>
    </location>
</feature>
<dbReference type="SUPFAM" id="SSF103473">
    <property type="entry name" value="MFS general substrate transporter"/>
    <property type="match status" value="1"/>
</dbReference>
<feature type="transmembrane region" description="Helical" evidence="6">
    <location>
        <begin position="269"/>
        <end position="286"/>
    </location>
</feature>
<dbReference type="OrthoDB" id="2587356at2759"/>
<dbReference type="GO" id="GO:0005886">
    <property type="term" value="C:plasma membrane"/>
    <property type="evidence" value="ECO:0007669"/>
    <property type="project" value="TreeGrafter"/>
</dbReference>
<feature type="transmembrane region" description="Helical" evidence="6">
    <location>
        <begin position="76"/>
        <end position="94"/>
    </location>
</feature>
<feature type="transmembrane region" description="Helical" evidence="6">
    <location>
        <begin position="163"/>
        <end position="186"/>
    </location>
</feature>
<evidence type="ECO:0000313" key="8">
    <source>
        <dbReference type="Proteomes" id="UP000800200"/>
    </source>
</evidence>
<feature type="transmembrane region" description="Helical" evidence="6">
    <location>
        <begin position="496"/>
        <end position="514"/>
    </location>
</feature>
<dbReference type="EMBL" id="ML994659">
    <property type="protein sequence ID" value="KAF2180288.1"/>
    <property type="molecule type" value="Genomic_DNA"/>
</dbReference>
<feature type="transmembrane region" description="Helical" evidence="6">
    <location>
        <begin position="198"/>
        <end position="217"/>
    </location>
</feature>
<keyword evidence="3 6" id="KW-0812">Transmembrane</keyword>
<dbReference type="PANTHER" id="PTHR23501">
    <property type="entry name" value="MAJOR FACILITATOR SUPERFAMILY"/>
    <property type="match status" value="1"/>
</dbReference>
<dbReference type="Pfam" id="PF06609">
    <property type="entry name" value="TRI12"/>
    <property type="match status" value="2"/>
</dbReference>